<name>A0A3E0E7V0_9BACT</name>
<evidence type="ECO:0000259" key="2">
    <source>
        <dbReference type="Pfam" id="PF01965"/>
    </source>
</evidence>
<dbReference type="PANTHER" id="PTHR42733">
    <property type="entry name" value="DJ-1 PROTEIN"/>
    <property type="match status" value="1"/>
</dbReference>
<keyword evidence="4" id="KW-1185">Reference proteome</keyword>
<organism evidence="3 4">
    <name type="scientific">Algoriphagus antarcticus</name>
    <dbReference type="NCBI Taxonomy" id="238540"/>
    <lineage>
        <taxon>Bacteria</taxon>
        <taxon>Pseudomonadati</taxon>
        <taxon>Bacteroidota</taxon>
        <taxon>Cytophagia</taxon>
        <taxon>Cytophagales</taxon>
        <taxon>Cyclobacteriaceae</taxon>
        <taxon>Algoriphagus</taxon>
    </lineage>
</organism>
<keyword evidence="3" id="KW-0645">Protease</keyword>
<dbReference type="EMBL" id="QUNF01000001">
    <property type="protein sequence ID" value="REG94344.1"/>
    <property type="molecule type" value="Genomic_DNA"/>
</dbReference>
<dbReference type="SUPFAM" id="SSF52317">
    <property type="entry name" value="Class I glutamine amidotransferase-like"/>
    <property type="match status" value="1"/>
</dbReference>
<dbReference type="GO" id="GO:0006508">
    <property type="term" value="P:proteolysis"/>
    <property type="evidence" value="ECO:0007669"/>
    <property type="project" value="UniProtKB-KW"/>
</dbReference>
<dbReference type="CDD" id="cd03134">
    <property type="entry name" value="GATase1_PfpI_like"/>
    <property type="match status" value="1"/>
</dbReference>
<evidence type="ECO:0000256" key="1">
    <source>
        <dbReference type="ARBA" id="ARBA00008542"/>
    </source>
</evidence>
<dbReference type="RefSeq" id="WP_086543747.1">
    <property type="nucleotide sequence ID" value="NZ_MSSW01000088.1"/>
</dbReference>
<evidence type="ECO:0000313" key="4">
    <source>
        <dbReference type="Proteomes" id="UP000256405"/>
    </source>
</evidence>
<dbReference type="InterPro" id="IPR029062">
    <property type="entry name" value="Class_I_gatase-like"/>
</dbReference>
<dbReference type="PROSITE" id="PS51276">
    <property type="entry name" value="PEPTIDASE_C56_PFPI"/>
    <property type="match status" value="1"/>
</dbReference>
<dbReference type="OrthoDB" id="9792284at2"/>
<dbReference type="Pfam" id="PF01965">
    <property type="entry name" value="DJ-1_PfpI"/>
    <property type="match status" value="1"/>
</dbReference>
<evidence type="ECO:0000313" key="3">
    <source>
        <dbReference type="EMBL" id="REG94344.1"/>
    </source>
</evidence>
<dbReference type="InterPro" id="IPR006286">
    <property type="entry name" value="C56_PfpI-like"/>
</dbReference>
<accession>A0A3E0E7V0</accession>
<gene>
    <name evidence="3" type="ORF">C8N25_101171</name>
</gene>
<dbReference type="PANTHER" id="PTHR42733:SF12">
    <property type="entry name" value="PROTEINASE"/>
    <property type="match status" value="1"/>
</dbReference>
<dbReference type="GO" id="GO:0008233">
    <property type="term" value="F:peptidase activity"/>
    <property type="evidence" value="ECO:0007669"/>
    <property type="project" value="UniProtKB-KW"/>
</dbReference>
<reference evidence="3 4" key="1">
    <citation type="submission" date="2018-08" db="EMBL/GenBank/DDBJ databases">
        <title>Genomic Encyclopedia of Archaeal and Bacterial Type Strains, Phase II (KMG-II): from individual species to whole genera.</title>
        <authorList>
            <person name="Goeker M."/>
        </authorList>
    </citation>
    <scope>NUCLEOTIDE SEQUENCE [LARGE SCALE GENOMIC DNA]</scope>
    <source>
        <strain evidence="3 4">DSM 15986</strain>
    </source>
</reference>
<comment type="similarity">
    <text evidence="1">Belongs to the peptidase C56 family.</text>
</comment>
<dbReference type="Gene3D" id="3.40.50.880">
    <property type="match status" value="1"/>
</dbReference>
<proteinExistence type="inferred from homology"/>
<feature type="domain" description="DJ-1/PfpI" evidence="2">
    <location>
        <begin position="7"/>
        <end position="175"/>
    </location>
</feature>
<keyword evidence="3" id="KW-0378">Hydrolase</keyword>
<dbReference type="NCBIfam" id="TIGR01382">
    <property type="entry name" value="PfpI"/>
    <property type="match status" value="1"/>
</dbReference>
<comment type="caution">
    <text evidence="3">The sequence shown here is derived from an EMBL/GenBank/DDBJ whole genome shotgun (WGS) entry which is preliminary data.</text>
</comment>
<dbReference type="AlphaFoldDB" id="A0A3E0E7V0"/>
<sequence length="188" mass="20484">MKNLSNKKVAILVTDGFEQSEFSEPKKAVESAGATVHVVSLEKGPIKSWKDGDWGSEFQVDKTIDEVSVADYDSLIIPGGIINPDYLRRNSKAVEFVRSFVEHNKPVSAICHGPWLLAEAGVLKGRKITSFPSIKTDIINAGAIWVDEEVVVDAGLTTSRSPEDLPAFCKKVVEEIAEGKHSKMSESA</sequence>
<dbReference type="Proteomes" id="UP000256405">
    <property type="component" value="Unassembled WGS sequence"/>
</dbReference>
<protein>
    <submittedName>
        <fullName evidence="3">Protease I</fullName>
    </submittedName>
</protein>
<dbReference type="InterPro" id="IPR002818">
    <property type="entry name" value="DJ-1/PfpI"/>
</dbReference>